<feature type="region of interest" description="Disordered" evidence="1">
    <location>
        <begin position="38"/>
        <end position="64"/>
    </location>
</feature>
<name>A0A068U7T9_COFCA</name>
<reference evidence="4" key="1">
    <citation type="journal article" date="2014" name="Science">
        <title>The coffee genome provides insight into the convergent evolution of caffeine biosynthesis.</title>
        <authorList>
            <person name="Denoeud F."/>
            <person name="Carretero-Paulet L."/>
            <person name="Dereeper A."/>
            <person name="Droc G."/>
            <person name="Guyot R."/>
            <person name="Pietrella M."/>
            <person name="Zheng C."/>
            <person name="Alberti A."/>
            <person name="Anthony F."/>
            <person name="Aprea G."/>
            <person name="Aury J.M."/>
            <person name="Bento P."/>
            <person name="Bernard M."/>
            <person name="Bocs S."/>
            <person name="Campa C."/>
            <person name="Cenci A."/>
            <person name="Combes M.C."/>
            <person name="Crouzillat D."/>
            <person name="Da Silva C."/>
            <person name="Daddiego L."/>
            <person name="De Bellis F."/>
            <person name="Dussert S."/>
            <person name="Garsmeur O."/>
            <person name="Gayraud T."/>
            <person name="Guignon V."/>
            <person name="Jahn K."/>
            <person name="Jamilloux V."/>
            <person name="Joet T."/>
            <person name="Labadie K."/>
            <person name="Lan T."/>
            <person name="Leclercq J."/>
            <person name="Lepelley M."/>
            <person name="Leroy T."/>
            <person name="Li L.T."/>
            <person name="Librado P."/>
            <person name="Lopez L."/>
            <person name="Munoz A."/>
            <person name="Noel B."/>
            <person name="Pallavicini A."/>
            <person name="Perrotta G."/>
            <person name="Poncet V."/>
            <person name="Pot D."/>
            <person name="Priyono X."/>
            <person name="Rigoreau M."/>
            <person name="Rouard M."/>
            <person name="Rozas J."/>
            <person name="Tranchant-Dubreuil C."/>
            <person name="VanBuren R."/>
            <person name="Zhang Q."/>
            <person name="Andrade A.C."/>
            <person name="Argout X."/>
            <person name="Bertrand B."/>
            <person name="de Kochko A."/>
            <person name="Graziosi G."/>
            <person name="Henry R.J."/>
            <person name="Jayarama X."/>
            <person name="Ming R."/>
            <person name="Nagai C."/>
            <person name="Rounsley S."/>
            <person name="Sankoff D."/>
            <person name="Giuliano G."/>
            <person name="Albert V.A."/>
            <person name="Wincker P."/>
            <person name="Lashermes P."/>
        </authorList>
    </citation>
    <scope>NUCLEOTIDE SEQUENCE [LARGE SCALE GENOMIC DNA]</scope>
    <source>
        <strain evidence="4">cv. DH200-94</strain>
    </source>
</reference>
<feature type="compositionally biased region" description="Low complexity" evidence="1">
    <location>
        <begin position="41"/>
        <end position="51"/>
    </location>
</feature>
<sequence length="77" mass="8892">MWRDKSPGVKILWIWTIGTAAVLVTNVARTRMRDMEQLINSQSQEQEQQQQNPHIIDSVITDQPSDPAFEAIREEKS</sequence>
<evidence type="ECO:0000256" key="2">
    <source>
        <dbReference type="SAM" id="Phobius"/>
    </source>
</evidence>
<dbReference type="OMA" id="NTEEHHH"/>
<keyword evidence="2" id="KW-0472">Membrane</keyword>
<evidence type="ECO:0000313" key="3">
    <source>
        <dbReference type="EMBL" id="CDP04199.1"/>
    </source>
</evidence>
<dbReference type="OrthoDB" id="736038at2759"/>
<dbReference type="Gramene" id="CDP04199">
    <property type="protein sequence ID" value="CDP04199"/>
    <property type="gene ID" value="GSCOC_T00017514001"/>
</dbReference>
<organism evidence="3 4">
    <name type="scientific">Coffea canephora</name>
    <name type="common">Robusta coffee</name>
    <dbReference type="NCBI Taxonomy" id="49390"/>
    <lineage>
        <taxon>Eukaryota</taxon>
        <taxon>Viridiplantae</taxon>
        <taxon>Streptophyta</taxon>
        <taxon>Embryophyta</taxon>
        <taxon>Tracheophyta</taxon>
        <taxon>Spermatophyta</taxon>
        <taxon>Magnoliopsida</taxon>
        <taxon>eudicotyledons</taxon>
        <taxon>Gunneridae</taxon>
        <taxon>Pentapetalae</taxon>
        <taxon>asterids</taxon>
        <taxon>lamiids</taxon>
        <taxon>Gentianales</taxon>
        <taxon>Rubiaceae</taxon>
        <taxon>Ixoroideae</taxon>
        <taxon>Gardenieae complex</taxon>
        <taxon>Bertiereae - Coffeeae clade</taxon>
        <taxon>Coffeeae</taxon>
        <taxon>Coffea</taxon>
    </lineage>
</organism>
<gene>
    <name evidence="3" type="ORF">GSCOC_T00017514001</name>
</gene>
<dbReference type="InParanoid" id="A0A068U7T9"/>
<dbReference type="FunCoup" id="A0A068U7T9">
    <property type="interactions" value="451"/>
</dbReference>
<dbReference type="Proteomes" id="UP000295252">
    <property type="component" value="Chromosome XI"/>
</dbReference>
<accession>A0A068U7T9</accession>
<feature type="transmembrane region" description="Helical" evidence="2">
    <location>
        <begin position="12"/>
        <end position="28"/>
    </location>
</feature>
<evidence type="ECO:0000313" key="4">
    <source>
        <dbReference type="Proteomes" id="UP000295252"/>
    </source>
</evidence>
<dbReference type="EMBL" id="HG739096">
    <property type="protein sequence ID" value="CDP04199.1"/>
    <property type="molecule type" value="Genomic_DNA"/>
</dbReference>
<keyword evidence="4" id="KW-1185">Reference proteome</keyword>
<keyword evidence="2" id="KW-0812">Transmembrane</keyword>
<proteinExistence type="predicted"/>
<evidence type="ECO:0000256" key="1">
    <source>
        <dbReference type="SAM" id="MobiDB-lite"/>
    </source>
</evidence>
<dbReference type="PhylomeDB" id="A0A068U7T9"/>
<keyword evidence="2" id="KW-1133">Transmembrane helix</keyword>
<protein>
    <submittedName>
        <fullName evidence="3">Uncharacterized protein</fullName>
    </submittedName>
</protein>
<dbReference type="AlphaFoldDB" id="A0A068U7T9"/>